<keyword evidence="3" id="KW-1185">Reference proteome</keyword>
<name>A0A0D2F5W6_9EURO</name>
<accession>A0A0D2F5W6</accession>
<gene>
    <name evidence="2" type="ORF">PV05_07570</name>
</gene>
<dbReference type="GeneID" id="25329478"/>
<sequence length="617" mass="69561">MPSKRERPPLLFIVQDSESYPLPKSSSSKNYQSFAIASHVASRYNRWTKRTRKDLRLDPTTEAILAPKSPVPKSLSAATSTSSAASEDEKGSPRIGKRGAEREVANNHWFTVAESSARLPASARKAPSERAWEGALLKFEEFVSTRLQNLGSQFLDPFVSLNYDAEIKANLYFYFNTIRPFATHVIPKWNWCGSLSQIQASPVLTYAVATFASIFLSGMLRGGPGVVLPPPTEKGQKSKWPIPPWLRLHTKCLVELNSILRDPAKSVDESCYHAVLFLYRLSLLLADGESGRMHFQGLRRISTLLGYDEAPLETELAVTKVNIIGAYLHSSSIVLVRKHNTSQLGQPHVRSEVEIDRHLWPSEREWFSHRAHLAGRALAWRSESPSADLQPESAFAIARMDPQSSLLHPLDLQELQRCYQISVFFWMYLNAISFNTSALIVRSNLLELQNRLSNMDLFTMSSVCYTTLFNVLLAGTNAAYGHPERWWFVRKIIELYPDVQLLDTVYQLLADFFDPLALNFNVLQDIWDDVVRVRGSFGHGSATNSQENSLPSNKVVRPVKHYRPTTYAPDLKKPTVVLEIAEGEEDSLEDRLHKVAGDYTGRQARLQYGPHPGPPRS</sequence>
<evidence type="ECO:0000313" key="3">
    <source>
        <dbReference type="Proteomes" id="UP000054342"/>
    </source>
</evidence>
<reference evidence="2 3" key="1">
    <citation type="submission" date="2015-01" db="EMBL/GenBank/DDBJ databases">
        <title>The Genome Sequence of Exophiala xenobiotica CBS118157.</title>
        <authorList>
            <consortium name="The Broad Institute Genomics Platform"/>
            <person name="Cuomo C."/>
            <person name="de Hoog S."/>
            <person name="Gorbushina A."/>
            <person name="Stielow B."/>
            <person name="Teixiera M."/>
            <person name="Abouelleil A."/>
            <person name="Chapman S.B."/>
            <person name="Priest M."/>
            <person name="Young S.K."/>
            <person name="Wortman J."/>
            <person name="Nusbaum C."/>
            <person name="Birren B."/>
        </authorList>
    </citation>
    <scope>NUCLEOTIDE SEQUENCE [LARGE SCALE GENOMIC DNA]</scope>
    <source>
        <strain evidence="2 3">CBS 118157</strain>
    </source>
</reference>
<dbReference type="Proteomes" id="UP000054342">
    <property type="component" value="Unassembled WGS sequence"/>
</dbReference>
<organism evidence="2 3">
    <name type="scientific">Exophiala xenobiotica</name>
    <dbReference type="NCBI Taxonomy" id="348802"/>
    <lineage>
        <taxon>Eukaryota</taxon>
        <taxon>Fungi</taxon>
        <taxon>Dikarya</taxon>
        <taxon>Ascomycota</taxon>
        <taxon>Pezizomycotina</taxon>
        <taxon>Eurotiomycetes</taxon>
        <taxon>Chaetothyriomycetidae</taxon>
        <taxon>Chaetothyriales</taxon>
        <taxon>Herpotrichiellaceae</taxon>
        <taxon>Exophiala</taxon>
    </lineage>
</organism>
<proteinExistence type="predicted"/>
<evidence type="ECO:0000313" key="2">
    <source>
        <dbReference type="EMBL" id="KIW55279.1"/>
    </source>
</evidence>
<feature type="compositionally biased region" description="Basic and acidic residues" evidence="1">
    <location>
        <begin position="87"/>
        <end position="98"/>
    </location>
</feature>
<feature type="region of interest" description="Disordered" evidence="1">
    <location>
        <begin position="66"/>
        <end position="98"/>
    </location>
</feature>
<evidence type="ECO:0008006" key="4">
    <source>
        <dbReference type="Google" id="ProtNLM"/>
    </source>
</evidence>
<dbReference type="EMBL" id="KN847320">
    <property type="protein sequence ID" value="KIW55279.1"/>
    <property type="molecule type" value="Genomic_DNA"/>
</dbReference>
<feature type="compositionally biased region" description="Low complexity" evidence="1">
    <location>
        <begin position="76"/>
        <end position="85"/>
    </location>
</feature>
<dbReference type="HOGENOM" id="CLU_032921_0_0_1"/>
<evidence type="ECO:0000256" key="1">
    <source>
        <dbReference type="SAM" id="MobiDB-lite"/>
    </source>
</evidence>
<protein>
    <recommendedName>
        <fullName evidence="4">Transcription factor domain-containing protein</fullName>
    </recommendedName>
</protein>
<dbReference type="RefSeq" id="XP_013315863.1">
    <property type="nucleotide sequence ID" value="XM_013460409.1"/>
</dbReference>
<dbReference type="OrthoDB" id="4156747at2759"/>
<dbReference type="AlphaFoldDB" id="A0A0D2F5W6"/>